<dbReference type="Pfam" id="PF00780">
    <property type="entry name" value="CNH"/>
    <property type="match status" value="1"/>
</dbReference>
<name>A0A674MRE1_TAKRU</name>
<dbReference type="InterPro" id="IPR001180">
    <property type="entry name" value="CNH_dom"/>
</dbReference>
<dbReference type="GO" id="GO:0051056">
    <property type="term" value="P:regulation of small GTPase mediated signal transduction"/>
    <property type="evidence" value="ECO:0007669"/>
    <property type="project" value="InterPro"/>
</dbReference>
<evidence type="ECO:0000256" key="1">
    <source>
        <dbReference type="ARBA" id="ARBA00022468"/>
    </source>
</evidence>
<feature type="region of interest" description="Disordered" evidence="2">
    <location>
        <begin position="749"/>
        <end position="804"/>
    </location>
</feature>
<keyword evidence="1" id="KW-0343">GTPase activation</keyword>
<dbReference type="PANTHER" id="PTHR15711">
    <property type="entry name" value="RAP GTPASE-ACTIVATING PROTEIN"/>
    <property type="match status" value="1"/>
</dbReference>
<dbReference type="GeneTree" id="ENSGT00940000159362"/>
<feature type="domain" description="Rap-GAP" evidence="3">
    <location>
        <begin position="1"/>
        <end position="215"/>
    </location>
</feature>
<dbReference type="Proteomes" id="UP000005226">
    <property type="component" value="Chromosome 6"/>
</dbReference>
<organism evidence="5 6">
    <name type="scientific">Takifugu rubripes</name>
    <name type="common">Japanese pufferfish</name>
    <name type="synonym">Fugu rubripes</name>
    <dbReference type="NCBI Taxonomy" id="31033"/>
    <lineage>
        <taxon>Eukaryota</taxon>
        <taxon>Metazoa</taxon>
        <taxon>Chordata</taxon>
        <taxon>Craniata</taxon>
        <taxon>Vertebrata</taxon>
        <taxon>Euteleostomi</taxon>
        <taxon>Actinopterygii</taxon>
        <taxon>Neopterygii</taxon>
        <taxon>Teleostei</taxon>
        <taxon>Neoteleostei</taxon>
        <taxon>Acanthomorphata</taxon>
        <taxon>Eupercaria</taxon>
        <taxon>Tetraodontiformes</taxon>
        <taxon>Tetradontoidea</taxon>
        <taxon>Tetraodontidae</taxon>
        <taxon>Takifugu</taxon>
    </lineage>
</organism>
<evidence type="ECO:0000256" key="2">
    <source>
        <dbReference type="SAM" id="MobiDB-lite"/>
    </source>
</evidence>
<dbReference type="PANTHER" id="PTHR15711:SF62">
    <property type="entry name" value="GTPASE-ACTIVATING RAP_RAN-GAP DOMAIN-LIKE PROTEIN 3"/>
    <property type="match status" value="1"/>
</dbReference>
<evidence type="ECO:0000313" key="5">
    <source>
        <dbReference type="Ensembl" id="ENSTRUP00000063683.1"/>
    </source>
</evidence>
<dbReference type="Gene3D" id="3.40.50.11210">
    <property type="entry name" value="Rap/Ran-GAP"/>
    <property type="match status" value="1"/>
</dbReference>
<feature type="compositionally biased region" description="Low complexity" evidence="2">
    <location>
        <begin position="624"/>
        <end position="640"/>
    </location>
</feature>
<dbReference type="Ensembl" id="ENSTRUT00000080306.1">
    <property type="protein sequence ID" value="ENSTRUP00000063683.1"/>
    <property type="gene ID" value="ENSTRUG00000018417.3"/>
</dbReference>
<dbReference type="GO" id="GO:0005096">
    <property type="term" value="F:GTPase activator activity"/>
    <property type="evidence" value="ECO:0007669"/>
    <property type="project" value="UniProtKB-KW"/>
</dbReference>
<dbReference type="InterPro" id="IPR050989">
    <property type="entry name" value="Rap1_Ran_GAP"/>
</dbReference>
<dbReference type="PROSITE" id="PS50219">
    <property type="entry name" value="CNH"/>
    <property type="match status" value="1"/>
</dbReference>
<dbReference type="AlphaFoldDB" id="A0A674MRE1"/>
<reference evidence="5" key="3">
    <citation type="submission" date="2025-09" db="UniProtKB">
        <authorList>
            <consortium name="Ensembl"/>
        </authorList>
    </citation>
    <scope>IDENTIFICATION</scope>
</reference>
<protein>
    <submittedName>
        <fullName evidence="5">GTPase activating Rap/RanGAP domain like 3</fullName>
    </submittedName>
</protein>
<feature type="region of interest" description="Disordered" evidence="2">
    <location>
        <begin position="624"/>
        <end position="651"/>
    </location>
</feature>
<evidence type="ECO:0000259" key="4">
    <source>
        <dbReference type="PROSITE" id="PS50219"/>
    </source>
</evidence>
<dbReference type="SUPFAM" id="SSF111347">
    <property type="entry name" value="Rap/Ran-GAP"/>
    <property type="match status" value="1"/>
</dbReference>
<dbReference type="PROSITE" id="PS50085">
    <property type="entry name" value="RAPGAP"/>
    <property type="match status" value="1"/>
</dbReference>
<dbReference type="Pfam" id="PF02145">
    <property type="entry name" value="Rap_GAP"/>
    <property type="match status" value="2"/>
</dbReference>
<reference evidence="5" key="2">
    <citation type="submission" date="2025-08" db="UniProtKB">
        <authorList>
            <consortium name="Ensembl"/>
        </authorList>
    </citation>
    <scope>IDENTIFICATION</scope>
</reference>
<dbReference type="InterPro" id="IPR000331">
    <property type="entry name" value="Rap/Ran_GAP_dom"/>
</dbReference>
<keyword evidence="6" id="KW-1185">Reference proteome</keyword>
<reference evidence="5 6" key="1">
    <citation type="journal article" date="2011" name="Genome Biol. Evol.">
        <title>Integration of the genetic map and genome assembly of fugu facilitates insights into distinct features of genome evolution in teleosts and mammals.</title>
        <authorList>
            <person name="Kai W."/>
            <person name="Kikuchi K."/>
            <person name="Tohari S."/>
            <person name="Chew A.K."/>
            <person name="Tay A."/>
            <person name="Fujiwara A."/>
            <person name="Hosoya S."/>
            <person name="Suetake H."/>
            <person name="Naruse K."/>
            <person name="Brenner S."/>
            <person name="Suzuki Y."/>
            <person name="Venkatesh B."/>
        </authorList>
    </citation>
    <scope>NUCLEOTIDE SEQUENCE [LARGE SCALE GENOMIC DNA]</scope>
</reference>
<accession>A0A674MRE1</accession>
<dbReference type="InterPro" id="IPR035974">
    <property type="entry name" value="Rap/Ran-GAP_sf"/>
</dbReference>
<sequence length="846" mass="94082">MFSNETGSESFDKFLGLLGDSVTLQGWAGYRGGLDTKSESSDLMVCIYISVALNENALLLPFSADDTTGIKSIYTVYQGHELMFHVSTMLPYSKENKQQVERKRHIGNDIVTIVFQEGDDASSSFKPSMIRSHFTHIFALVRYNSQNNSYRLKIFSEESVPLFGPPLPSPPVFTDHQEFRDFLLVKLINGEKATLETPTFAQKRQRTLDMLIRSLYQDLMPDLHKNMLNRRSFSDVLPESPKSARKKEEARQAEFVRIGQALKLKTIVRGDAPTSLVNTGLCRKEPWESQLFCSTFPYEIVCADSWGQSLLAATDAAGVMLLDGLDPVLPNAETQSVPPVQVFDKTVVVKQMHVLEPQDLLITRADKGKDARLYVFRLRALRRGMEEKQLVRSKCDCRENKLEKTKGCHLYSINTHHGSELRIVAAIRNKLLLITRKHLRFEGLNAVASGPDSPVEEFQYIREICLCDPPVVMALVDGPTGENDNMICVAYKHQFDLINESTGDAYRLHHVEANRVNFVAAIDLYEDGEAGLLLCYNYICYYKKVCPFSGSTPMIHSNTSDFHFSWNQMPNATVCAFPYILAFTTDSIEIRLVVNGNLVYTAVVPELQLAASRSDIYFVSSAPVSSASNCSSRDTSSQSSPQTPTGYEMPVFPSPLGDDSIRIPYGTKLSLYMSKDAEGESACKHIFKIPLCNLVGRSIERPLKSPLVNKVMTTPAPITAPPTPLISATHSLSLSRMEIKEIASRTRKELLGLTEEPSGKSDSGTVKQRKMSKKNTEEEPKARVLTSTNSDRLASDSADSDLDVQLQCSSSLEAEPEAAVLQPESPPLASAFAVPASFEEDVLDLK</sequence>
<evidence type="ECO:0000313" key="6">
    <source>
        <dbReference type="Proteomes" id="UP000005226"/>
    </source>
</evidence>
<proteinExistence type="predicted"/>
<dbReference type="SMART" id="SM00036">
    <property type="entry name" value="CNH"/>
    <property type="match status" value="1"/>
</dbReference>
<evidence type="ECO:0000259" key="3">
    <source>
        <dbReference type="PROSITE" id="PS50085"/>
    </source>
</evidence>
<feature type="domain" description="CNH" evidence="4">
    <location>
        <begin position="297"/>
        <end position="617"/>
    </location>
</feature>
<gene>
    <name evidence="5" type="primary">garnl3</name>
</gene>